<dbReference type="Gene3D" id="3.30.420.40">
    <property type="match status" value="1"/>
</dbReference>
<evidence type="ECO:0000313" key="1">
    <source>
        <dbReference type="EMBL" id="KAG2227971.1"/>
    </source>
</evidence>
<comment type="caution">
    <text evidence="1">The sequence shown here is derived from an EMBL/GenBank/DDBJ whole genome shotgun (WGS) entry which is preliminary data.</text>
</comment>
<reference evidence="1 2" key="1">
    <citation type="submission" date="2020-12" db="EMBL/GenBank/DDBJ databases">
        <title>Metabolic potential, ecology and presence of endohyphal bacteria is reflected in genomic diversity of Mucoromycotina.</title>
        <authorList>
            <person name="Muszewska A."/>
            <person name="Okrasinska A."/>
            <person name="Steczkiewicz K."/>
            <person name="Drgas O."/>
            <person name="Orlowska M."/>
            <person name="Perlinska-Lenart U."/>
            <person name="Aleksandrzak-Piekarczyk T."/>
            <person name="Szatraj K."/>
            <person name="Zielenkiewicz U."/>
            <person name="Pilsyk S."/>
            <person name="Malc E."/>
            <person name="Mieczkowski P."/>
            <person name="Kruszewska J.S."/>
            <person name="Biernat P."/>
            <person name="Pawlowska J."/>
        </authorList>
    </citation>
    <scope>NUCLEOTIDE SEQUENCE [LARGE SCALE GENOMIC DNA]</scope>
    <source>
        <strain evidence="1 2">CBS 142.35</strain>
    </source>
</reference>
<accession>A0A8H7SGU3</accession>
<evidence type="ECO:0000313" key="2">
    <source>
        <dbReference type="Proteomes" id="UP000646827"/>
    </source>
</evidence>
<keyword evidence="2" id="KW-1185">Reference proteome</keyword>
<dbReference type="EMBL" id="JAEPRB010000003">
    <property type="protein sequence ID" value="KAG2227971.1"/>
    <property type="molecule type" value="Genomic_DNA"/>
</dbReference>
<dbReference type="SUPFAM" id="SSF53067">
    <property type="entry name" value="Actin-like ATPase domain"/>
    <property type="match status" value="2"/>
</dbReference>
<dbReference type="CDD" id="cd10229">
    <property type="entry name" value="ASKHA_NBD_HSP70_HSPA12"/>
    <property type="match status" value="1"/>
</dbReference>
<organism evidence="1 2">
    <name type="scientific">Circinella minor</name>
    <dbReference type="NCBI Taxonomy" id="1195481"/>
    <lineage>
        <taxon>Eukaryota</taxon>
        <taxon>Fungi</taxon>
        <taxon>Fungi incertae sedis</taxon>
        <taxon>Mucoromycota</taxon>
        <taxon>Mucoromycotina</taxon>
        <taxon>Mucoromycetes</taxon>
        <taxon>Mucorales</taxon>
        <taxon>Lichtheimiaceae</taxon>
        <taxon>Circinella</taxon>
    </lineage>
</organism>
<dbReference type="AlphaFoldDB" id="A0A8H7SGU3"/>
<dbReference type="PANTHER" id="PTHR14187">
    <property type="entry name" value="ALPHA KINASE/ELONGATION FACTOR 2 KINASE"/>
    <property type="match status" value="1"/>
</dbReference>
<name>A0A8H7SGU3_9FUNG</name>
<sequence length="596" mass="67546">MVRSNQQQNSQSEYKVVIAYDFGTTYSGAAYAFTHSTPTEVFDIQKWPHKAGNFFPKVPTLSVYPRGNQQQSYESPRRQRLLEWGHGAKKAMLKPHAAKQNILLSHFKLHLDESLHRPPLENGLTPVQAVADYLAALHEHTLQELTRGFAKNYHPDTFRYCLTVPALWSDRAKHMMRQAAIQAGLITPSDPSDRLVLISEPEAAALYCEETMGDQVQLQDNDRIMICDAGGGTVDLIVFQVNFSRDENDNDTTGKKKRQLKEITKGMGESCGSVFLDDRYHELLQSKLGAHVMSKIQPREMNDLMEQFIDSIKPEFDGVDDHYVTLPRSVELDELPESIYDYDDGCLDEGTIKLTAQELKQQVFDPVVDRVLALISQQYEQITDGQLHYLFLVGGFGSSNYLYQRIQQVFQDTKVNQIVCPAERAALAVVRGAVYYGVNPQVVVSRVSRRTYGINAGLPYDDKIDPPSTRIVRPDGSVRCTSRFLPFVKKNDELPVDHCIREQMYVYYGTLKHTDIMLYATEDDGTPRYYDEPGVHHVAAISVPIPDMPGVMVGERIAYNVRMYFGTTEIRMEADFGTGQKYNVYVDFDASDKYGP</sequence>
<dbReference type="InterPro" id="IPR043129">
    <property type="entry name" value="ATPase_NBD"/>
</dbReference>
<gene>
    <name evidence="1" type="ORF">INT45_011995</name>
</gene>
<dbReference type="Proteomes" id="UP000646827">
    <property type="component" value="Unassembled WGS sequence"/>
</dbReference>
<dbReference type="PANTHER" id="PTHR14187:SF5">
    <property type="entry name" value="HEAT SHOCK 70 KDA PROTEIN 12A"/>
    <property type="match status" value="1"/>
</dbReference>
<dbReference type="OrthoDB" id="2963168at2759"/>
<proteinExistence type="predicted"/>
<protein>
    <submittedName>
        <fullName evidence="1">Uncharacterized protein</fullName>
    </submittedName>
</protein>